<dbReference type="KEGG" id="rmar:GBA65_16990"/>
<dbReference type="RefSeq" id="WP_166397612.1">
    <property type="nucleotide sequence ID" value="NZ_CP045121.1"/>
</dbReference>
<dbReference type="AlphaFoldDB" id="A0A6G8Q0I1"/>
<evidence type="ECO:0000313" key="1">
    <source>
        <dbReference type="EMBL" id="QIN79938.1"/>
    </source>
</evidence>
<dbReference type="Proteomes" id="UP000502706">
    <property type="component" value="Chromosome"/>
</dbReference>
<organism evidence="1 2">
    <name type="scientific">Rubrobacter marinus</name>
    <dbReference type="NCBI Taxonomy" id="2653852"/>
    <lineage>
        <taxon>Bacteria</taxon>
        <taxon>Bacillati</taxon>
        <taxon>Actinomycetota</taxon>
        <taxon>Rubrobacteria</taxon>
        <taxon>Rubrobacterales</taxon>
        <taxon>Rubrobacteraceae</taxon>
        <taxon>Rubrobacter</taxon>
    </lineage>
</organism>
<dbReference type="EMBL" id="CP045121">
    <property type="protein sequence ID" value="QIN79938.1"/>
    <property type="molecule type" value="Genomic_DNA"/>
</dbReference>
<name>A0A6G8Q0I1_9ACTN</name>
<gene>
    <name evidence="1" type="ORF">GBA65_16990</name>
</gene>
<sequence length="68" mass="7835">MGEGRDPRRALLRWPFRLEERADHVALIYDPPFCLWVDELRPAGTDLWLGTATLGGRPIGRFRMVRTG</sequence>
<accession>A0A6G8Q0I1</accession>
<protein>
    <submittedName>
        <fullName evidence="1">Uncharacterized protein</fullName>
    </submittedName>
</protein>
<evidence type="ECO:0000313" key="2">
    <source>
        <dbReference type="Proteomes" id="UP000502706"/>
    </source>
</evidence>
<proteinExistence type="predicted"/>
<keyword evidence="2" id="KW-1185">Reference proteome</keyword>
<reference evidence="1 2" key="1">
    <citation type="submission" date="2019-10" db="EMBL/GenBank/DDBJ databases">
        <title>Rubrobacter sp nov SCSIO 52915 isolated from a deep-sea sediment in the South China Sea.</title>
        <authorList>
            <person name="Chen R.W."/>
        </authorList>
    </citation>
    <scope>NUCLEOTIDE SEQUENCE [LARGE SCALE GENOMIC DNA]</scope>
    <source>
        <strain evidence="1 2">SCSIO 52915</strain>
    </source>
</reference>